<dbReference type="SMART" id="SM00746">
    <property type="entry name" value="TRASH"/>
    <property type="match status" value="1"/>
</dbReference>
<dbReference type="Pfam" id="PF04945">
    <property type="entry name" value="YHS"/>
    <property type="match status" value="1"/>
</dbReference>
<feature type="domain" description="TRASH" evidence="1">
    <location>
        <begin position="6"/>
        <end position="44"/>
    </location>
</feature>
<dbReference type="InterPro" id="IPR009078">
    <property type="entry name" value="Ferritin-like_SF"/>
</dbReference>
<evidence type="ECO:0000313" key="3">
    <source>
        <dbReference type="Proteomes" id="UP000334019"/>
    </source>
</evidence>
<sequence length="48" mass="5324">MPDVKDPVCGMTIAEADAVATVDHDGSTYYFCSQDCAEEFRENPDDYT</sequence>
<dbReference type="InterPro" id="IPR007029">
    <property type="entry name" value="YHS_dom"/>
</dbReference>
<dbReference type="KEGG" id="atq:GH723_02955"/>
<evidence type="ECO:0000313" key="2">
    <source>
        <dbReference type="EMBL" id="QGG94142.1"/>
    </source>
</evidence>
<dbReference type="EMBL" id="CP045851">
    <property type="protein sequence ID" value="QGG94142.1"/>
    <property type="molecule type" value="Genomic_DNA"/>
</dbReference>
<organism evidence="2 3">
    <name type="scientific">Actinomarinicola tropica</name>
    <dbReference type="NCBI Taxonomy" id="2789776"/>
    <lineage>
        <taxon>Bacteria</taxon>
        <taxon>Bacillati</taxon>
        <taxon>Actinomycetota</taxon>
        <taxon>Acidimicrobiia</taxon>
        <taxon>Acidimicrobiales</taxon>
        <taxon>Iamiaceae</taxon>
        <taxon>Actinomarinicola</taxon>
    </lineage>
</organism>
<dbReference type="SUPFAM" id="SSF47240">
    <property type="entry name" value="Ferritin-like"/>
    <property type="match status" value="1"/>
</dbReference>
<keyword evidence="3" id="KW-1185">Reference proteome</keyword>
<proteinExistence type="predicted"/>
<dbReference type="InterPro" id="IPR012348">
    <property type="entry name" value="RNR-like"/>
</dbReference>
<gene>
    <name evidence="2" type="ORF">GH723_02955</name>
</gene>
<dbReference type="RefSeq" id="WP_153758248.1">
    <property type="nucleotide sequence ID" value="NZ_CP045851.1"/>
</dbReference>
<evidence type="ECO:0000259" key="1">
    <source>
        <dbReference type="SMART" id="SM00746"/>
    </source>
</evidence>
<name>A0A5Q2RH26_9ACTN</name>
<dbReference type="AlphaFoldDB" id="A0A5Q2RH26"/>
<dbReference type="GO" id="GO:0016491">
    <property type="term" value="F:oxidoreductase activity"/>
    <property type="evidence" value="ECO:0007669"/>
    <property type="project" value="InterPro"/>
</dbReference>
<dbReference type="Gene3D" id="1.10.620.20">
    <property type="entry name" value="Ribonucleotide Reductase, subunit A"/>
    <property type="match status" value="1"/>
</dbReference>
<reference evidence="2 3" key="1">
    <citation type="submission" date="2019-11" db="EMBL/GenBank/DDBJ databases">
        <authorList>
            <person name="He Y."/>
        </authorList>
    </citation>
    <scope>NUCLEOTIDE SEQUENCE [LARGE SCALE GENOMIC DNA]</scope>
    <source>
        <strain evidence="2 3">SCSIO 58843</strain>
    </source>
</reference>
<protein>
    <submittedName>
        <fullName evidence="2">YHS domain-containing protein</fullName>
    </submittedName>
</protein>
<dbReference type="Proteomes" id="UP000334019">
    <property type="component" value="Chromosome"/>
</dbReference>
<accession>A0A5Q2RH26</accession>
<dbReference type="InterPro" id="IPR011017">
    <property type="entry name" value="TRASH_dom"/>
</dbReference>